<dbReference type="PANTHER" id="PTHR30026:SF22">
    <property type="entry name" value="OUTER MEMBRANE EFFLUX PROTEIN"/>
    <property type="match status" value="1"/>
</dbReference>
<keyword evidence="4" id="KW-1134">Transmembrane beta strand</keyword>
<protein>
    <submittedName>
        <fullName evidence="10">Channel protein TolC</fullName>
    </submittedName>
</protein>
<comment type="similarity">
    <text evidence="2">Belongs to the outer membrane factor (OMF) (TC 1.B.17) family.</text>
</comment>
<dbReference type="PROSITE" id="PS51257">
    <property type="entry name" value="PROKAR_LIPOPROTEIN"/>
    <property type="match status" value="1"/>
</dbReference>
<evidence type="ECO:0000256" key="6">
    <source>
        <dbReference type="ARBA" id="ARBA00023136"/>
    </source>
</evidence>
<dbReference type="EMBL" id="CP039371">
    <property type="protein sequence ID" value="QCI14589.1"/>
    <property type="molecule type" value="Genomic_DNA"/>
</dbReference>
<keyword evidence="6" id="KW-0472">Membrane</keyword>
<keyword evidence="3" id="KW-0813">Transport</keyword>
<comment type="subcellular location">
    <subcellularLocation>
        <location evidence="1">Cell outer membrane</location>
    </subcellularLocation>
</comment>
<organism evidence="10 11">
    <name type="scientific">Pseudomonas putida</name>
    <name type="common">Arthrobacter siderocapsulatus</name>
    <dbReference type="NCBI Taxonomy" id="303"/>
    <lineage>
        <taxon>Bacteria</taxon>
        <taxon>Pseudomonadati</taxon>
        <taxon>Pseudomonadota</taxon>
        <taxon>Gammaproteobacteria</taxon>
        <taxon>Pseudomonadales</taxon>
        <taxon>Pseudomonadaceae</taxon>
        <taxon>Pseudomonas</taxon>
    </lineage>
</organism>
<dbReference type="InterPro" id="IPR003423">
    <property type="entry name" value="OMP_efflux"/>
</dbReference>
<name>A0A4D6XFP5_PSEPU</name>
<feature type="chain" id="PRO_5020535791" evidence="9">
    <location>
        <begin position="31"/>
        <end position="479"/>
    </location>
</feature>
<dbReference type="GO" id="GO:0015562">
    <property type="term" value="F:efflux transmembrane transporter activity"/>
    <property type="evidence" value="ECO:0007669"/>
    <property type="project" value="InterPro"/>
</dbReference>
<dbReference type="GO" id="GO:0015288">
    <property type="term" value="F:porin activity"/>
    <property type="evidence" value="ECO:0007669"/>
    <property type="project" value="TreeGrafter"/>
</dbReference>
<evidence type="ECO:0000313" key="10">
    <source>
        <dbReference type="EMBL" id="QCI14589.1"/>
    </source>
</evidence>
<gene>
    <name evidence="10" type="ORF">E6B08_25960</name>
</gene>
<dbReference type="InterPro" id="IPR051906">
    <property type="entry name" value="TolC-like"/>
</dbReference>
<evidence type="ECO:0000256" key="3">
    <source>
        <dbReference type="ARBA" id="ARBA00022448"/>
    </source>
</evidence>
<evidence type="ECO:0000256" key="8">
    <source>
        <dbReference type="SAM" id="Coils"/>
    </source>
</evidence>
<dbReference type="Proteomes" id="UP000298551">
    <property type="component" value="Chromosome"/>
</dbReference>
<dbReference type="GO" id="GO:0009279">
    <property type="term" value="C:cell outer membrane"/>
    <property type="evidence" value="ECO:0007669"/>
    <property type="project" value="UniProtKB-SubCell"/>
</dbReference>
<keyword evidence="9" id="KW-0732">Signal</keyword>
<proteinExistence type="inferred from homology"/>
<dbReference type="SUPFAM" id="SSF56954">
    <property type="entry name" value="Outer membrane efflux proteins (OEP)"/>
    <property type="match status" value="1"/>
</dbReference>
<dbReference type="InterPro" id="IPR010130">
    <property type="entry name" value="T1SS_OMP_TolC"/>
</dbReference>
<feature type="coiled-coil region" evidence="8">
    <location>
        <begin position="219"/>
        <end position="253"/>
    </location>
</feature>
<dbReference type="PANTHER" id="PTHR30026">
    <property type="entry name" value="OUTER MEMBRANE PROTEIN TOLC"/>
    <property type="match status" value="1"/>
</dbReference>
<evidence type="ECO:0000256" key="2">
    <source>
        <dbReference type="ARBA" id="ARBA00007613"/>
    </source>
</evidence>
<dbReference type="Pfam" id="PF02321">
    <property type="entry name" value="OEP"/>
    <property type="match status" value="2"/>
</dbReference>
<evidence type="ECO:0000256" key="7">
    <source>
        <dbReference type="ARBA" id="ARBA00023237"/>
    </source>
</evidence>
<dbReference type="RefSeq" id="WP_136916583.1">
    <property type="nucleotide sequence ID" value="NZ_CP039371.1"/>
</dbReference>
<keyword evidence="7" id="KW-0998">Cell outer membrane</keyword>
<dbReference type="GO" id="GO:1990281">
    <property type="term" value="C:efflux pump complex"/>
    <property type="evidence" value="ECO:0007669"/>
    <property type="project" value="TreeGrafter"/>
</dbReference>
<evidence type="ECO:0000256" key="5">
    <source>
        <dbReference type="ARBA" id="ARBA00022692"/>
    </source>
</evidence>
<accession>A0A4D6XFP5</accession>
<feature type="signal peptide" evidence="9">
    <location>
        <begin position="1"/>
        <end position="30"/>
    </location>
</feature>
<keyword evidence="5" id="KW-0812">Transmembrane</keyword>
<dbReference type="AlphaFoldDB" id="A0A4D6XFP5"/>
<evidence type="ECO:0000256" key="1">
    <source>
        <dbReference type="ARBA" id="ARBA00004442"/>
    </source>
</evidence>
<dbReference type="Gene3D" id="1.20.1600.10">
    <property type="entry name" value="Outer membrane efflux proteins (OEP)"/>
    <property type="match status" value="1"/>
</dbReference>
<evidence type="ECO:0000256" key="4">
    <source>
        <dbReference type="ARBA" id="ARBA00022452"/>
    </source>
</evidence>
<dbReference type="OrthoDB" id="314748at2"/>
<dbReference type="NCBIfam" id="TIGR01844">
    <property type="entry name" value="type_I_sec_TolC"/>
    <property type="match status" value="1"/>
</dbReference>
<reference evidence="11" key="1">
    <citation type="submission" date="2019-04" db="EMBL/GenBank/DDBJ databases">
        <title>Genome sequence of Pseudomonas putida 1290, an auxin catabolizing strain.</title>
        <authorList>
            <person name="Laird T.S."/>
            <person name="Leveau J.H.J."/>
        </authorList>
    </citation>
    <scope>NUCLEOTIDE SEQUENCE [LARGE SCALE GENOMIC DNA]</scope>
    <source>
        <strain evidence="11">1290</strain>
    </source>
</reference>
<sequence>MKRSNPLSPLLLGACGLLVLSFTLSPPAMADNDIDPQLRTIGPSLLRDAPNAIPARPPTGQAATGRDRLGLAEAVVAAAQWHPSIAEAIGNLYKQGEGITVARAGYYPQVSGGIRAGYDTGNGADRGSQALNLSLKQMLYDFGKVDKAVDAARAAAARAQANILLVLDELARDTAYAWIETRRYEQLMIIARDQIRGVGDIAGMARQRSDMGASTRSDVVQAESRVEAARATLEEYQSQYERWRSTLAALLGRVTPPALAEESPPELDSACKRPGAGDDRLPAVLMALAQRAQSQAELAQAKAEAYPTLSLQPQVNHYLDNDYDRDNSRLDRTQAGIYLNLEVPIYQGGAINARSRAAGYALTAADSAEDAARLQARRGLAEAMAQTSGLGRRLSSLEARQGSIQEARMLYGRQYLDLGTRPLLDLLNAEQEIYQSRFDLAGTRSDLLRLDVDCLYNTGALRTAFGLEGRNLQGVEIEP</sequence>
<keyword evidence="8" id="KW-0175">Coiled coil</keyword>
<evidence type="ECO:0000256" key="9">
    <source>
        <dbReference type="SAM" id="SignalP"/>
    </source>
</evidence>
<evidence type="ECO:0000313" key="11">
    <source>
        <dbReference type="Proteomes" id="UP000298551"/>
    </source>
</evidence>